<accession>A0A0D3KSC2</accession>
<evidence type="ECO:0000256" key="2">
    <source>
        <dbReference type="ARBA" id="ARBA00012418"/>
    </source>
</evidence>
<dbReference type="Proteomes" id="UP000013827">
    <property type="component" value="Unassembled WGS sequence"/>
</dbReference>
<dbReference type="Pfam" id="PF04997">
    <property type="entry name" value="RNA_pol_Rpb1_1"/>
    <property type="match status" value="1"/>
</dbReference>
<dbReference type="GO" id="GO:0006351">
    <property type="term" value="P:DNA-templated transcription"/>
    <property type="evidence" value="ECO:0007669"/>
    <property type="project" value="InterPro"/>
</dbReference>
<protein>
    <recommendedName>
        <fullName evidence="2">DNA-directed RNA polymerase</fullName>
        <ecNumber evidence="2">2.7.7.6</ecNumber>
    </recommendedName>
</protein>
<dbReference type="GeneID" id="17283929"/>
<dbReference type="EC" id="2.7.7.6" evidence="2"/>
<name>A0A0D3KSC2_EMIH1</name>
<dbReference type="RefSeq" id="XP_005791086.1">
    <property type="nucleotide sequence ID" value="XM_005791029.1"/>
</dbReference>
<dbReference type="PANTHER" id="PTHR19376:SF11">
    <property type="entry name" value="DNA-DIRECTED RNA POLYMERASE I SUBUNIT RPA1"/>
    <property type="match status" value="1"/>
</dbReference>
<dbReference type="PANTHER" id="PTHR19376">
    <property type="entry name" value="DNA-DIRECTED RNA POLYMERASE"/>
    <property type="match status" value="1"/>
</dbReference>
<sequence length="74" mass="8439">FSFYTKREVERLSVCKVTSSRQRDVMNRPLANGLYDARMGPTDNWDTCVTCGLEYGLCPGHFGHIDLPLPTYTH</sequence>
<evidence type="ECO:0000256" key="5">
    <source>
        <dbReference type="ARBA" id="ARBA00022695"/>
    </source>
</evidence>
<comment type="similarity">
    <text evidence="1">Belongs to the RNA polymerase beta' chain family.</text>
</comment>
<keyword evidence="6" id="KW-0804">Transcription</keyword>
<dbReference type="Gene3D" id="4.10.860.120">
    <property type="entry name" value="RNA polymerase II, clamp domain"/>
    <property type="match status" value="1"/>
</dbReference>
<keyword evidence="9" id="KW-1185">Reference proteome</keyword>
<dbReference type="SUPFAM" id="SSF64484">
    <property type="entry name" value="beta and beta-prime subunits of DNA dependent RNA-polymerase"/>
    <property type="match status" value="1"/>
</dbReference>
<dbReference type="GO" id="GO:0003677">
    <property type="term" value="F:DNA binding"/>
    <property type="evidence" value="ECO:0007669"/>
    <property type="project" value="InterPro"/>
</dbReference>
<evidence type="ECO:0000256" key="4">
    <source>
        <dbReference type="ARBA" id="ARBA00022679"/>
    </source>
</evidence>
<keyword evidence="4" id="KW-0808">Transferase</keyword>
<evidence type="ECO:0000256" key="1">
    <source>
        <dbReference type="ARBA" id="ARBA00006460"/>
    </source>
</evidence>
<evidence type="ECO:0000313" key="8">
    <source>
        <dbReference type="EnsemblProtists" id="EOD38657"/>
    </source>
</evidence>
<dbReference type="InterPro" id="IPR044893">
    <property type="entry name" value="RNA_pol_Rpb1_clamp_domain"/>
</dbReference>
<dbReference type="EnsemblProtists" id="EOD38657">
    <property type="protein sequence ID" value="EOD38657"/>
    <property type="gene ID" value="EMIHUDRAFT_60308"/>
</dbReference>
<dbReference type="HOGENOM" id="CLU_2747400_0_0_1"/>
<dbReference type="KEGG" id="ehx:EMIHUDRAFT_60308"/>
<dbReference type="InterPro" id="IPR045867">
    <property type="entry name" value="DNA-dir_RpoC_beta_prime"/>
</dbReference>
<dbReference type="GO" id="GO:0003899">
    <property type="term" value="F:DNA-directed RNA polymerase activity"/>
    <property type="evidence" value="ECO:0007669"/>
    <property type="project" value="UniProtKB-EC"/>
</dbReference>
<evidence type="ECO:0000313" key="9">
    <source>
        <dbReference type="Proteomes" id="UP000013827"/>
    </source>
</evidence>
<organism evidence="8 9">
    <name type="scientific">Emiliania huxleyi (strain CCMP1516)</name>
    <dbReference type="NCBI Taxonomy" id="280463"/>
    <lineage>
        <taxon>Eukaryota</taxon>
        <taxon>Haptista</taxon>
        <taxon>Haptophyta</taxon>
        <taxon>Prymnesiophyceae</taxon>
        <taxon>Isochrysidales</taxon>
        <taxon>Noelaerhabdaceae</taxon>
        <taxon>Emiliania</taxon>
    </lineage>
</organism>
<dbReference type="InterPro" id="IPR007080">
    <property type="entry name" value="RNA_pol_Rpb1_1"/>
</dbReference>
<evidence type="ECO:0000256" key="3">
    <source>
        <dbReference type="ARBA" id="ARBA00022478"/>
    </source>
</evidence>
<dbReference type="GO" id="GO:0005736">
    <property type="term" value="C:RNA polymerase I complex"/>
    <property type="evidence" value="ECO:0007669"/>
    <property type="project" value="TreeGrafter"/>
</dbReference>
<dbReference type="AlphaFoldDB" id="A0A0D3KSC2"/>
<keyword evidence="5" id="KW-0548">Nucleotidyltransferase</keyword>
<evidence type="ECO:0000256" key="6">
    <source>
        <dbReference type="ARBA" id="ARBA00023163"/>
    </source>
</evidence>
<evidence type="ECO:0000259" key="7">
    <source>
        <dbReference type="Pfam" id="PF04997"/>
    </source>
</evidence>
<feature type="domain" description="RNA polymerase Rpb1" evidence="7">
    <location>
        <begin position="1"/>
        <end position="71"/>
    </location>
</feature>
<dbReference type="STRING" id="2903.R1DU42"/>
<proteinExistence type="inferred from homology"/>
<reference evidence="9" key="1">
    <citation type="journal article" date="2013" name="Nature">
        <title>Pan genome of the phytoplankton Emiliania underpins its global distribution.</title>
        <authorList>
            <person name="Read B.A."/>
            <person name="Kegel J."/>
            <person name="Klute M.J."/>
            <person name="Kuo A."/>
            <person name="Lefebvre S.C."/>
            <person name="Maumus F."/>
            <person name="Mayer C."/>
            <person name="Miller J."/>
            <person name="Monier A."/>
            <person name="Salamov A."/>
            <person name="Young J."/>
            <person name="Aguilar M."/>
            <person name="Claverie J.M."/>
            <person name="Frickenhaus S."/>
            <person name="Gonzalez K."/>
            <person name="Herman E.K."/>
            <person name="Lin Y.C."/>
            <person name="Napier J."/>
            <person name="Ogata H."/>
            <person name="Sarno A.F."/>
            <person name="Shmutz J."/>
            <person name="Schroeder D."/>
            <person name="de Vargas C."/>
            <person name="Verret F."/>
            <person name="von Dassow P."/>
            <person name="Valentin K."/>
            <person name="Van de Peer Y."/>
            <person name="Wheeler G."/>
            <person name="Dacks J.B."/>
            <person name="Delwiche C.F."/>
            <person name="Dyhrman S.T."/>
            <person name="Glockner G."/>
            <person name="John U."/>
            <person name="Richards T."/>
            <person name="Worden A.Z."/>
            <person name="Zhang X."/>
            <person name="Grigoriev I.V."/>
            <person name="Allen A.E."/>
            <person name="Bidle K."/>
            <person name="Borodovsky M."/>
            <person name="Bowler C."/>
            <person name="Brownlee C."/>
            <person name="Cock J.M."/>
            <person name="Elias M."/>
            <person name="Gladyshev V.N."/>
            <person name="Groth M."/>
            <person name="Guda C."/>
            <person name="Hadaegh A."/>
            <person name="Iglesias-Rodriguez M.D."/>
            <person name="Jenkins J."/>
            <person name="Jones B.M."/>
            <person name="Lawson T."/>
            <person name="Leese F."/>
            <person name="Lindquist E."/>
            <person name="Lobanov A."/>
            <person name="Lomsadze A."/>
            <person name="Malik S.B."/>
            <person name="Marsh M.E."/>
            <person name="Mackinder L."/>
            <person name="Mock T."/>
            <person name="Mueller-Roeber B."/>
            <person name="Pagarete A."/>
            <person name="Parker M."/>
            <person name="Probert I."/>
            <person name="Quesneville H."/>
            <person name="Raines C."/>
            <person name="Rensing S.A."/>
            <person name="Riano-Pachon D.M."/>
            <person name="Richier S."/>
            <person name="Rokitta S."/>
            <person name="Shiraiwa Y."/>
            <person name="Soanes D.M."/>
            <person name="van der Giezen M."/>
            <person name="Wahlund T.M."/>
            <person name="Williams B."/>
            <person name="Wilson W."/>
            <person name="Wolfe G."/>
            <person name="Wurch L.L."/>
        </authorList>
    </citation>
    <scope>NUCLEOTIDE SEQUENCE</scope>
</reference>
<dbReference type="eggNOG" id="KOG0262">
    <property type="taxonomic scope" value="Eukaryota"/>
</dbReference>
<keyword evidence="3" id="KW-0240">DNA-directed RNA polymerase</keyword>
<reference evidence="8" key="2">
    <citation type="submission" date="2024-10" db="UniProtKB">
        <authorList>
            <consortium name="EnsemblProtists"/>
        </authorList>
    </citation>
    <scope>IDENTIFICATION</scope>
</reference>